<dbReference type="EMBL" id="JABEYC010001420">
    <property type="protein sequence ID" value="KAF4965310.1"/>
    <property type="molecule type" value="Genomic_DNA"/>
</dbReference>
<gene>
    <name evidence="1" type="ORF">FZEAL_10776</name>
</gene>
<protein>
    <submittedName>
        <fullName evidence="1">Uncharacterized protein</fullName>
    </submittedName>
</protein>
<proteinExistence type="predicted"/>
<reference evidence="1" key="1">
    <citation type="journal article" date="2020" name="BMC Genomics">
        <title>Correction to: Identification and distribution of gene clusters required for synthesis of sphingolipid metabolism inhibitors in diverse species of the filamentous fungus Fusarium.</title>
        <authorList>
            <person name="Kim H.S."/>
            <person name="Lohmar J.M."/>
            <person name="Busman M."/>
            <person name="Brown D.W."/>
            <person name="Naumann T.A."/>
            <person name="Divon H.H."/>
            <person name="Lysoe E."/>
            <person name="Uhlig S."/>
            <person name="Proctor R.H."/>
        </authorList>
    </citation>
    <scope>NUCLEOTIDE SEQUENCE</scope>
    <source>
        <strain evidence="1">NRRL 22465</strain>
    </source>
</reference>
<dbReference type="Proteomes" id="UP000635477">
    <property type="component" value="Unassembled WGS sequence"/>
</dbReference>
<evidence type="ECO:0000313" key="2">
    <source>
        <dbReference type="Proteomes" id="UP000635477"/>
    </source>
</evidence>
<reference evidence="1" key="2">
    <citation type="submission" date="2020-05" db="EMBL/GenBank/DDBJ databases">
        <authorList>
            <person name="Kim H.-S."/>
            <person name="Proctor R.H."/>
            <person name="Brown D.W."/>
        </authorList>
    </citation>
    <scope>NUCLEOTIDE SEQUENCE</scope>
    <source>
        <strain evidence="1">NRRL 22465</strain>
    </source>
</reference>
<name>A0A8H4TWA5_9HYPO</name>
<keyword evidence="2" id="KW-1185">Reference proteome</keyword>
<sequence>MARACPADRPLRAKRQAAVECENPTATAFSTFGRCESPVPVPVPRCRYRDSTSPPAAAHSRMPRTAFVTFAVRMVNCRWGEAELTTARRARDAACSLGPLQHRQPPLFFRLGSAPTQGHNARDLEETRCPLSTDYPRAAPLRKTSPYATLTPVLNTCTTDHSRILPQVFLNGRLGLVD</sequence>
<organism evidence="1 2">
    <name type="scientific">Fusarium zealandicum</name>
    <dbReference type="NCBI Taxonomy" id="1053134"/>
    <lineage>
        <taxon>Eukaryota</taxon>
        <taxon>Fungi</taxon>
        <taxon>Dikarya</taxon>
        <taxon>Ascomycota</taxon>
        <taxon>Pezizomycotina</taxon>
        <taxon>Sordariomycetes</taxon>
        <taxon>Hypocreomycetidae</taxon>
        <taxon>Hypocreales</taxon>
        <taxon>Nectriaceae</taxon>
        <taxon>Fusarium</taxon>
        <taxon>Fusarium staphyleae species complex</taxon>
    </lineage>
</organism>
<accession>A0A8H4TWA5</accession>
<evidence type="ECO:0000313" key="1">
    <source>
        <dbReference type="EMBL" id="KAF4965310.1"/>
    </source>
</evidence>
<comment type="caution">
    <text evidence="1">The sequence shown here is derived from an EMBL/GenBank/DDBJ whole genome shotgun (WGS) entry which is preliminary data.</text>
</comment>
<dbReference type="AlphaFoldDB" id="A0A8H4TWA5"/>